<keyword evidence="12" id="KW-1185">Reference proteome</keyword>
<feature type="domain" description="ABC transmembrane type-2" evidence="10">
    <location>
        <begin position="32"/>
        <end position="257"/>
    </location>
</feature>
<dbReference type="PANTHER" id="PTHR30413">
    <property type="entry name" value="INNER MEMBRANE TRANSPORT PERMEASE"/>
    <property type="match status" value="1"/>
</dbReference>
<evidence type="ECO:0000313" key="12">
    <source>
        <dbReference type="Proteomes" id="UP000319576"/>
    </source>
</evidence>
<evidence type="ECO:0000256" key="9">
    <source>
        <dbReference type="RuleBase" id="RU361157"/>
    </source>
</evidence>
<dbReference type="GO" id="GO:0005886">
    <property type="term" value="C:plasma membrane"/>
    <property type="evidence" value="ECO:0007669"/>
    <property type="project" value="UniProtKB-SubCell"/>
</dbReference>
<keyword evidence="6 9" id="KW-1133">Transmembrane helix</keyword>
<dbReference type="GO" id="GO:0015774">
    <property type="term" value="P:polysaccharide transport"/>
    <property type="evidence" value="ECO:0007669"/>
    <property type="project" value="UniProtKB-KW"/>
</dbReference>
<dbReference type="RefSeq" id="WP_145240672.1">
    <property type="nucleotide sequence ID" value="NZ_CP036273.1"/>
</dbReference>
<evidence type="ECO:0000256" key="6">
    <source>
        <dbReference type="ARBA" id="ARBA00022989"/>
    </source>
</evidence>
<keyword evidence="7" id="KW-0625">Polysaccharide transport</keyword>
<evidence type="ECO:0000313" key="11">
    <source>
        <dbReference type="EMBL" id="QDU21603.1"/>
    </source>
</evidence>
<sequence length="261" mass="28361">MIGHLTAVWRFRHFLMALVRLDLRLRYRRSVLGVGWSLLNPIAMTAVFTIVFSNLLGAGAWDYAPYLLTGMTVWGFLKEAATVGSRSLIANEAYIRQSPLPYTLYPLRTVFGQAIHAGIALLVVVALLVMVQGSVGPLTVLPAVLPGLVLAFLAAWAVATITAFVNVYFQDTQHMLEVAAQIGFFLTPIIYKRDVLDGKGMSWVVDLNPVNLFLDLIREPLLTGNPPAAATYGAAAALTGVLGLLAAGTTAWLQKRVVFHL</sequence>
<dbReference type="InterPro" id="IPR047817">
    <property type="entry name" value="ABC2_TM_bact-type"/>
</dbReference>
<organism evidence="11 12">
    <name type="scientific">Urbifossiella limnaea</name>
    <dbReference type="NCBI Taxonomy" id="2528023"/>
    <lineage>
        <taxon>Bacteria</taxon>
        <taxon>Pseudomonadati</taxon>
        <taxon>Planctomycetota</taxon>
        <taxon>Planctomycetia</taxon>
        <taxon>Gemmatales</taxon>
        <taxon>Gemmataceae</taxon>
        <taxon>Urbifossiella</taxon>
    </lineage>
</organism>
<comment type="caution">
    <text evidence="9">Lacks conserved residue(s) required for the propagation of feature annotation.</text>
</comment>
<keyword evidence="4 9" id="KW-1003">Cell membrane</keyword>
<gene>
    <name evidence="11" type="primary">tagG_2</name>
    <name evidence="11" type="ORF">ETAA1_35730</name>
</gene>
<dbReference type="KEGG" id="uli:ETAA1_35730"/>
<feature type="transmembrane region" description="Helical" evidence="9">
    <location>
        <begin position="110"/>
        <end position="131"/>
    </location>
</feature>
<comment type="similarity">
    <text evidence="2 9">Belongs to the ABC-2 integral membrane protein family.</text>
</comment>
<evidence type="ECO:0000256" key="2">
    <source>
        <dbReference type="ARBA" id="ARBA00007783"/>
    </source>
</evidence>
<dbReference type="Proteomes" id="UP000319576">
    <property type="component" value="Chromosome"/>
</dbReference>
<evidence type="ECO:0000259" key="10">
    <source>
        <dbReference type="PROSITE" id="PS51012"/>
    </source>
</evidence>
<feature type="transmembrane region" description="Helical" evidence="9">
    <location>
        <begin position="229"/>
        <end position="253"/>
    </location>
</feature>
<dbReference type="PROSITE" id="PS51012">
    <property type="entry name" value="ABC_TM2"/>
    <property type="match status" value="1"/>
</dbReference>
<comment type="subcellular location">
    <subcellularLocation>
        <location evidence="1 9">Cell membrane</location>
        <topology evidence="1 9">Multi-pass membrane protein</topology>
    </subcellularLocation>
</comment>
<dbReference type="GO" id="GO:0015920">
    <property type="term" value="P:lipopolysaccharide transport"/>
    <property type="evidence" value="ECO:0007669"/>
    <property type="project" value="TreeGrafter"/>
</dbReference>
<evidence type="ECO:0000256" key="1">
    <source>
        <dbReference type="ARBA" id="ARBA00004651"/>
    </source>
</evidence>
<dbReference type="Pfam" id="PF01061">
    <property type="entry name" value="ABC2_membrane"/>
    <property type="match status" value="1"/>
</dbReference>
<dbReference type="EMBL" id="CP036273">
    <property type="protein sequence ID" value="QDU21603.1"/>
    <property type="molecule type" value="Genomic_DNA"/>
</dbReference>
<keyword evidence="5 9" id="KW-0812">Transmembrane</keyword>
<reference evidence="11 12" key="1">
    <citation type="submission" date="2019-02" db="EMBL/GenBank/DDBJ databases">
        <title>Deep-cultivation of Planctomycetes and their phenomic and genomic characterization uncovers novel biology.</title>
        <authorList>
            <person name="Wiegand S."/>
            <person name="Jogler M."/>
            <person name="Boedeker C."/>
            <person name="Pinto D."/>
            <person name="Vollmers J."/>
            <person name="Rivas-Marin E."/>
            <person name="Kohn T."/>
            <person name="Peeters S.H."/>
            <person name="Heuer A."/>
            <person name="Rast P."/>
            <person name="Oberbeckmann S."/>
            <person name="Bunk B."/>
            <person name="Jeske O."/>
            <person name="Meyerdierks A."/>
            <person name="Storesund J.E."/>
            <person name="Kallscheuer N."/>
            <person name="Luecker S."/>
            <person name="Lage O.M."/>
            <person name="Pohl T."/>
            <person name="Merkel B.J."/>
            <person name="Hornburger P."/>
            <person name="Mueller R.-W."/>
            <person name="Bruemmer F."/>
            <person name="Labrenz M."/>
            <person name="Spormann A.M."/>
            <person name="Op den Camp H."/>
            <person name="Overmann J."/>
            <person name="Amann R."/>
            <person name="Jetten M.S.M."/>
            <person name="Mascher T."/>
            <person name="Medema M.H."/>
            <person name="Devos D.P."/>
            <person name="Kaster A.-K."/>
            <person name="Ovreas L."/>
            <person name="Rohde M."/>
            <person name="Galperin M.Y."/>
            <person name="Jogler C."/>
        </authorList>
    </citation>
    <scope>NUCLEOTIDE SEQUENCE [LARGE SCALE GENOMIC DNA]</scope>
    <source>
        <strain evidence="11 12">ETA_A1</strain>
    </source>
</reference>
<keyword evidence="7" id="KW-0762">Sugar transport</keyword>
<dbReference type="GO" id="GO:0140359">
    <property type="term" value="F:ABC-type transporter activity"/>
    <property type="evidence" value="ECO:0007669"/>
    <property type="project" value="InterPro"/>
</dbReference>
<feature type="transmembrane region" description="Helical" evidence="9">
    <location>
        <begin position="30"/>
        <end position="52"/>
    </location>
</feature>
<evidence type="ECO:0000256" key="7">
    <source>
        <dbReference type="ARBA" id="ARBA00023047"/>
    </source>
</evidence>
<dbReference type="PANTHER" id="PTHR30413:SF10">
    <property type="entry name" value="CAPSULE POLYSACCHARIDE EXPORT INNER-MEMBRANE PROTEIN CTRC"/>
    <property type="match status" value="1"/>
</dbReference>
<dbReference type="AlphaFoldDB" id="A0A517XVR6"/>
<feature type="transmembrane region" description="Helical" evidence="9">
    <location>
        <begin position="143"/>
        <end position="169"/>
    </location>
</feature>
<evidence type="ECO:0000256" key="4">
    <source>
        <dbReference type="ARBA" id="ARBA00022475"/>
    </source>
</evidence>
<dbReference type="OrthoDB" id="9794365at2"/>
<proteinExistence type="inferred from homology"/>
<dbReference type="InterPro" id="IPR013525">
    <property type="entry name" value="ABC2_TM"/>
</dbReference>
<keyword evidence="8 9" id="KW-0472">Membrane</keyword>
<keyword evidence="3 9" id="KW-0813">Transport</keyword>
<evidence type="ECO:0000256" key="8">
    <source>
        <dbReference type="ARBA" id="ARBA00023136"/>
    </source>
</evidence>
<accession>A0A517XVR6</accession>
<evidence type="ECO:0000256" key="5">
    <source>
        <dbReference type="ARBA" id="ARBA00022692"/>
    </source>
</evidence>
<evidence type="ECO:0000256" key="3">
    <source>
        <dbReference type="ARBA" id="ARBA00022448"/>
    </source>
</evidence>
<protein>
    <recommendedName>
        <fullName evidence="9">Transport permease protein</fullName>
    </recommendedName>
</protein>
<name>A0A517XVR6_9BACT</name>